<dbReference type="Proteomes" id="UP000593561">
    <property type="component" value="Unassembled WGS sequence"/>
</dbReference>
<dbReference type="SMART" id="SM00336">
    <property type="entry name" value="BBOX"/>
    <property type="match status" value="1"/>
</dbReference>
<keyword evidence="1" id="KW-0479">Metal-binding</keyword>
<dbReference type="Pfam" id="PF00643">
    <property type="entry name" value="zf-B_box"/>
    <property type="match status" value="1"/>
</dbReference>
<keyword evidence="3" id="KW-0862">Zinc</keyword>
<dbReference type="InterPro" id="IPR000315">
    <property type="entry name" value="Znf_B-box"/>
</dbReference>
<feature type="domain" description="B box-type" evidence="5">
    <location>
        <begin position="31"/>
        <end position="72"/>
    </location>
</feature>
<evidence type="ECO:0000313" key="7">
    <source>
        <dbReference type="Proteomes" id="UP000593561"/>
    </source>
</evidence>
<dbReference type="PANTHER" id="PTHR31717:SF142">
    <property type="entry name" value="B-BOX DOMAIN PROTEIN 30-RELATED"/>
    <property type="match status" value="1"/>
</dbReference>
<dbReference type="PANTHER" id="PTHR31717">
    <property type="entry name" value="ZINC FINGER PROTEIN CONSTANS-LIKE 10"/>
    <property type="match status" value="1"/>
</dbReference>
<keyword evidence="7" id="KW-1185">Reference proteome</keyword>
<accession>A0A7J8TJZ3</accession>
<dbReference type="PROSITE" id="PS50119">
    <property type="entry name" value="ZF_BBOX"/>
    <property type="match status" value="1"/>
</dbReference>
<dbReference type="CDD" id="cd19821">
    <property type="entry name" value="Bbox1_BBX-like"/>
    <property type="match status" value="1"/>
</dbReference>
<dbReference type="EMBL" id="JABFAC010250643">
    <property type="protein sequence ID" value="MBA0638480.1"/>
    <property type="molecule type" value="Genomic_DNA"/>
</dbReference>
<organism evidence="6 7">
    <name type="scientific">Gossypium davidsonii</name>
    <name type="common">Davidson's cotton</name>
    <name type="synonym">Gossypium klotzschianum subsp. davidsonii</name>
    <dbReference type="NCBI Taxonomy" id="34287"/>
    <lineage>
        <taxon>Eukaryota</taxon>
        <taxon>Viridiplantae</taxon>
        <taxon>Streptophyta</taxon>
        <taxon>Embryophyta</taxon>
        <taxon>Tracheophyta</taxon>
        <taxon>Spermatophyta</taxon>
        <taxon>Magnoliopsida</taxon>
        <taxon>eudicotyledons</taxon>
        <taxon>Gunneridae</taxon>
        <taxon>Pentapetalae</taxon>
        <taxon>rosids</taxon>
        <taxon>malvids</taxon>
        <taxon>Malvales</taxon>
        <taxon>Malvaceae</taxon>
        <taxon>Malvoideae</taxon>
        <taxon>Gossypium</taxon>
    </lineage>
</organism>
<proteinExistence type="predicted"/>
<evidence type="ECO:0000256" key="1">
    <source>
        <dbReference type="ARBA" id="ARBA00022723"/>
    </source>
</evidence>
<comment type="caution">
    <text evidence="6">The sequence shown here is derived from an EMBL/GenBank/DDBJ whole genome shotgun (WGS) entry which is preliminary data.</text>
</comment>
<keyword evidence="2 4" id="KW-0863">Zinc-finger</keyword>
<gene>
    <name evidence="6" type="ORF">Godav_005120</name>
</gene>
<name>A0A7J8TJZ3_GOSDV</name>
<evidence type="ECO:0000256" key="2">
    <source>
        <dbReference type="ARBA" id="ARBA00022771"/>
    </source>
</evidence>
<evidence type="ECO:0000313" key="6">
    <source>
        <dbReference type="EMBL" id="MBA0638480.1"/>
    </source>
</evidence>
<sequence>MCKGLQQGRNASSSCLKEGGFSLSSNATRGSGLVKCELCKSRASLYCQADDAYLCRKCDKWVHGANFLALRHIRCFLCNTCQDLTQRCLIGASHEVLLPTMMRHGIAPEAGVVQIMEPDEKLLSQKLSTRRYP</sequence>
<evidence type="ECO:0000259" key="5">
    <source>
        <dbReference type="PROSITE" id="PS50119"/>
    </source>
</evidence>
<reference evidence="6 7" key="1">
    <citation type="journal article" date="2019" name="Genome Biol. Evol.">
        <title>Insights into the evolution of the New World diploid cottons (Gossypium, subgenus Houzingenia) based on genome sequencing.</title>
        <authorList>
            <person name="Grover C.E."/>
            <person name="Arick M.A. 2nd"/>
            <person name="Thrash A."/>
            <person name="Conover J.L."/>
            <person name="Sanders W.S."/>
            <person name="Peterson D.G."/>
            <person name="Frelichowski J.E."/>
            <person name="Scheffler J.A."/>
            <person name="Scheffler B.E."/>
            <person name="Wendel J.F."/>
        </authorList>
    </citation>
    <scope>NUCLEOTIDE SEQUENCE [LARGE SCALE GENOMIC DNA]</scope>
    <source>
        <strain evidence="6">27</strain>
        <tissue evidence="6">Leaf</tissue>
    </source>
</reference>
<dbReference type="GO" id="GO:0008270">
    <property type="term" value="F:zinc ion binding"/>
    <property type="evidence" value="ECO:0007669"/>
    <property type="project" value="UniProtKB-KW"/>
</dbReference>
<protein>
    <recommendedName>
        <fullName evidence="5">B box-type domain-containing protein</fullName>
    </recommendedName>
</protein>
<evidence type="ECO:0000256" key="3">
    <source>
        <dbReference type="ARBA" id="ARBA00022833"/>
    </source>
</evidence>
<dbReference type="InterPro" id="IPR049808">
    <property type="entry name" value="CONSTANS-like_Bbox1"/>
</dbReference>
<evidence type="ECO:0000256" key="4">
    <source>
        <dbReference type="PROSITE-ProRule" id="PRU00024"/>
    </source>
</evidence>
<dbReference type="AlphaFoldDB" id="A0A7J8TJZ3"/>